<proteinExistence type="predicted"/>
<keyword evidence="1" id="KW-1133">Transmembrane helix</keyword>
<evidence type="ECO:0000313" key="3">
    <source>
        <dbReference type="EMBL" id="QJA84940.1"/>
    </source>
</evidence>
<keyword evidence="1" id="KW-0472">Membrane</keyword>
<dbReference type="AlphaFoldDB" id="A0A6M3KSU3"/>
<feature type="transmembrane region" description="Helical" evidence="1">
    <location>
        <begin position="27"/>
        <end position="46"/>
    </location>
</feature>
<evidence type="ECO:0000313" key="2">
    <source>
        <dbReference type="EMBL" id="QJA69187.1"/>
    </source>
</evidence>
<dbReference type="EMBL" id="MT141684">
    <property type="protein sequence ID" value="QJA69187.1"/>
    <property type="molecule type" value="Genomic_DNA"/>
</dbReference>
<evidence type="ECO:0000256" key="1">
    <source>
        <dbReference type="SAM" id="Phobius"/>
    </source>
</evidence>
<name>A0A6M3KSU3_9ZZZZ</name>
<dbReference type="EMBL" id="MT142542">
    <property type="protein sequence ID" value="QJA84940.1"/>
    <property type="molecule type" value="Genomic_DNA"/>
</dbReference>
<sequence length="49" mass="5605">MKTYTMQFIPCGFPAFYTMRAETIRQWIGAIAFIGIIVFVLTAMLWGTP</sequence>
<keyword evidence="1" id="KW-0812">Transmembrane</keyword>
<reference evidence="3" key="1">
    <citation type="submission" date="2020-03" db="EMBL/GenBank/DDBJ databases">
        <title>The deep terrestrial virosphere.</title>
        <authorList>
            <person name="Holmfeldt K."/>
            <person name="Nilsson E."/>
            <person name="Simone D."/>
            <person name="Lopez-Fernandez M."/>
            <person name="Wu X."/>
            <person name="de Brujin I."/>
            <person name="Lundin D."/>
            <person name="Andersson A."/>
            <person name="Bertilsson S."/>
            <person name="Dopson M."/>
        </authorList>
    </citation>
    <scope>NUCLEOTIDE SEQUENCE</scope>
    <source>
        <strain evidence="2">MM415A04982</strain>
        <strain evidence="3">MM415B02317</strain>
    </source>
</reference>
<organism evidence="3">
    <name type="scientific">viral metagenome</name>
    <dbReference type="NCBI Taxonomy" id="1070528"/>
    <lineage>
        <taxon>unclassified sequences</taxon>
        <taxon>metagenomes</taxon>
        <taxon>organismal metagenomes</taxon>
    </lineage>
</organism>
<accession>A0A6M3KSU3</accession>
<protein>
    <submittedName>
        <fullName evidence="3">Uncharacterized protein</fullName>
    </submittedName>
</protein>
<gene>
    <name evidence="2" type="ORF">MM415A04982_0009</name>
    <name evidence="3" type="ORF">MM415B02317_0019</name>
</gene>